<feature type="transmembrane region" description="Helical" evidence="1">
    <location>
        <begin position="20"/>
        <end position="40"/>
    </location>
</feature>
<gene>
    <name evidence="2" type="ORF">O6P43_024331</name>
</gene>
<dbReference type="PROSITE" id="PS51257">
    <property type="entry name" value="PROKAR_LIPOPROTEIN"/>
    <property type="match status" value="1"/>
</dbReference>
<protein>
    <submittedName>
        <fullName evidence="2">Plant/MNJ7-17 protein</fullName>
    </submittedName>
</protein>
<dbReference type="KEGG" id="qsa:O6P43_024331"/>
<dbReference type="EMBL" id="JARAOO010000010">
    <property type="protein sequence ID" value="KAJ7952491.1"/>
    <property type="molecule type" value="Genomic_DNA"/>
</dbReference>
<proteinExistence type="predicted"/>
<keyword evidence="1" id="KW-0472">Membrane</keyword>
<accession>A0AAD7L6J1</accession>
<dbReference type="AlphaFoldDB" id="A0AAD7L6J1"/>
<evidence type="ECO:0000313" key="2">
    <source>
        <dbReference type="EMBL" id="KAJ7952491.1"/>
    </source>
</evidence>
<sequence length="228" mass="24968">MGKIGCNIDGNLDDSKFSVPIPWIGIYVAAASVACLIAMATDAVNAIRHRKFWFPSKVFSLNATSLTLIAIAVKLSVDLNTPMPLRREQLAKLSSSVLMCTMIGNSLPSLGTMQNKEIFMNVVALGILVITSIVNICIQLGTGVIYVFWVEHASVMFLMLVLLVLMSSSALTVPATKSYLELKYNKRYELALKEESHEIGETGRRQTSRGSYEILDDGLYQLSPVCDG</sequence>
<comment type="caution">
    <text evidence="2">The sequence shown here is derived from an EMBL/GenBank/DDBJ whole genome shotgun (WGS) entry which is preliminary data.</text>
</comment>
<keyword evidence="1" id="KW-1133">Transmembrane helix</keyword>
<evidence type="ECO:0000256" key="1">
    <source>
        <dbReference type="SAM" id="Phobius"/>
    </source>
</evidence>
<feature type="transmembrane region" description="Helical" evidence="1">
    <location>
        <begin position="155"/>
        <end position="176"/>
    </location>
</feature>
<dbReference type="PANTHER" id="PTHR35307:SF3">
    <property type="entry name" value="DUF4220 DOMAIN-CONTAINING PROTEIN"/>
    <property type="match status" value="1"/>
</dbReference>
<feature type="transmembrane region" description="Helical" evidence="1">
    <location>
        <begin position="122"/>
        <end position="149"/>
    </location>
</feature>
<reference evidence="2" key="1">
    <citation type="journal article" date="2023" name="Science">
        <title>Elucidation of the pathway for biosynthesis of saponin adjuvants from the soapbark tree.</title>
        <authorList>
            <person name="Reed J."/>
            <person name="Orme A."/>
            <person name="El-Demerdash A."/>
            <person name="Owen C."/>
            <person name="Martin L.B.B."/>
            <person name="Misra R.C."/>
            <person name="Kikuchi S."/>
            <person name="Rejzek M."/>
            <person name="Martin A.C."/>
            <person name="Harkess A."/>
            <person name="Leebens-Mack J."/>
            <person name="Louveau T."/>
            <person name="Stephenson M.J."/>
            <person name="Osbourn A."/>
        </authorList>
    </citation>
    <scope>NUCLEOTIDE SEQUENCE</scope>
    <source>
        <strain evidence="2">S10</strain>
    </source>
</reference>
<name>A0AAD7L6J1_QUISA</name>
<feature type="transmembrane region" description="Helical" evidence="1">
    <location>
        <begin position="52"/>
        <end position="73"/>
    </location>
</feature>
<keyword evidence="1" id="KW-0812">Transmembrane</keyword>
<dbReference type="Proteomes" id="UP001163823">
    <property type="component" value="Chromosome 10"/>
</dbReference>
<keyword evidence="3" id="KW-1185">Reference proteome</keyword>
<evidence type="ECO:0000313" key="3">
    <source>
        <dbReference type="Proteomes" id="UP001163823"/>
    </source>
</evidence>
<dbReference type="PANTHER" id="PTHR35307">
    <property type="entry name" value="PROTEIN, PUTATIVE-RELATED"/>
    <property type="match status" value="1"/>
</dbReference>
<organism evidence="2 3">
    <name type="scientific">Quillaja saponaria</name>
    <name type="common">Soap bark tree</name>
    <dbReference type="NCBI Taxonomy" id="32244"/>
    <lineage>
        <taxon>Eukaryota</taxon>
        <taxon>Viridiplantae</taxon>
        <taxon>Streptophyta</taxon>
        <taxon>Embryophyta</taxon>
        <taxon>Tracheophyta</taxon>
        <taxon>Spermatophyta</taxon>
        <taxon>Magnoliopsida</taxon>
        <taxon>eudicotyledons</taxon>
        <taxon>Gunneridae</taxon>
        <taxon>Pentapetalae</taxon>
        <taxon>rosids</taxon>
        <taxon>fabids</taxon>
        <taxon>Fabales</taxon>
        <taxon>Quillajaceae</taxon>
        <taxon>Quillaja</taxon>
    </lineage>
</organism>